<feature type="non-terminal residue" evidence="2">
    <location>
        <position position="1"/>
    </location>
</feature>
<dbReference type="Proteomes" id="UP000000311">
    <property type="component" value="Unassembled WGS sequence"/>
</dbReference>
<sequence>ISEEQLEVFTGLNWENINTIKDMLISLRNSKSRSVIQALVVFLFKLRTGNSNKMIASILQLKNEHDVSDYSNSIIKSFEDDVLPLRFGLNSCNRDDLIQNHTTEMAKKLFNINDNLFLICDGTYARHQKSTNNEYQRKSFSGQKKVPLCKPFTLCTTDGYIVDMLGPYLANQNDAEILKSVIEDPNSLRKFLKEGDIFVLDRGFRDIKDILEK</sequence>
<proteinExistence type="predicted"/>
<keyword evidence="3" id="KW-1185">Reference proteome</keyword>
<gene>
    <name evidence="2" type="ORF">EAG_08947</name>
</gene>
<protein>
    <recommendedName>
        <fullName evidence="1">Transposase IS4-like domain-containing protein</fullName>
    </recommendedName>
</protein>
<dbReference type="GO" id="GO:0003677">
    <property type="term" value="F:DNA binding"/>
    <property type="evidence" value="ECO:0007669"/>
    <property type="project" value="InterPro"/>
</dbReference>
<name>E2A585_CAMFO</name>
<dbReference type="Pfam" id="PF01609">
    <property type="entry name" value="DDE_Tnp_1"/>
    <property type="match status" value="1"/>
</dbReference>
<dbReference type="EMBL" id="GL436885">
    <property type="protein sequence ID" value="EFN71405.1"/>
    <property type="molecule type" value="Genomic_DNA"/>
</dbReference>
<organism evidence="3">
    <name type="scientific">Camponotus floridanus</name>
    <name type="common">Florida carpenter ant</name>
    <dbReference type="NCBI Taxonomy" id="104421"/>
    <lineage>
        <taxon>Eukaryota</taxon>
        <taxon>Metazoa</taxon>
        <taxon>Ecdysozoa</taxon>
        <taxon>Arthropoda</taxon>
        <taxon>Hexapoda</taxon>
        <taxon>Insecta</taxon>
        <taxon>Pterygota</taxon>
        <taxon>Neoptera</taxon>
        <taxon>Endopterygota</taxon>
        <taxon>Hymenoptera</taxon>
        <taxon>Apocrita</taxon>
        <taxon>Aculeata</taxon>
        <taxon>Formicoidea</taxon>
        <taxon>Formicidae</taxon>
        <taxon>Formicinae</taxon>
        <taxon>Camponotus</taxon>
    </lineage>
</organism>
<evidence type="ECO:0000313" key="2">
    <source>
        <dbReference type="EMBL" id="EFN71405.1"/>
    </source>
</evidence>
<dbReference type="AlphaFoldDB" id="E2A585"/>
<feature type="domain" description="Transposase IS4-like" evidence="1">
    <location>
        <begin position="117"/>
        <end position="211"/>
    </location>
</feature>
<dbReference type="GO" id="GO:0004803">
    <property type="term" value="F:transposase activity"/>
    <property type="evidence" value="ECO:0007669"/>
    <property type="project" value="InterPro"/>
</dbReference>
<dbReference type="InterPro" id="IPR002559">
    <property type="entry name" value="Transposase_11"/>
</dbReference>
<dbReference type="OMA" id="WENINTI"/>
<feature type="non-terminal residue" evidence="2">
    <location>
        <position position="213"/>
    </location>
</feature>
<dbReference type="OrthoDB" id="7446692at2759"/>
<accession>E2A585</accession>
<dbReference type="GO" id="GO:0006313">
    <property type="term" value="P:DNA transposition"/>
    <property type="evidence" value="ECO:0007669"/>
    <property type="project" value="InterPro"/>
</dbReference>
<evidence type="ECO:0000259" key="1">
    <source>
        <dbReference type="Pfam" id="PF01609"/>
    </source>
</evidence>
<reference evidence="2 3" key="1">
    <citation type="journal article" date="2010" name="Science">
        <title>Genomic comparison of the ants Camponotus floridanus and Harpegnathos saltator.</title>
        <authorList>
            <person name="Bonasio R."/>
            <person name="Zhang G."/>
            <person name="Ye C."/>
            <person name="Mutti N.S."/>
            <person name="Fang X."/>
            <person name="Qin N."/>
            <person name="Donahue G."/>
            <person name="Yang P."/>
            <person name="Li Q."/>
            <person name="Li C."/>
            <person name="Zhang P."/>
            <person name="Huang Z."/>
            <person name="Berger S.L."/>
            <person name="Reinberg D."/>
            <person name="Wang J."/>
            <person name="Liebig J."/>
        </authorList>
    </citation>
    <scope>NUCLEOTIDE SEQUENCE [LARGE SCALE GENOMIC DNA]</scope>
    <source>
        <strain evidence="3">C129</strain>
    </source>
</reference>
<evidence type="ECO:0000313" key="3">
    <source>
        <dbReference type="Proteomes" id="UP000000311"/>
    </source>
</evidence>
<dbReference type="InParanoid" id="E2A585"/>